<reference evidence="3" key="1">
    <citation type="journal article" date="2019" name="Int. J. Syst. Evol. Microbiol.">
        <title>The Global Catalogue of Microorganisms (GCM) 10K type strain sequencing project: providing services to taxonomists for standard genome sequencing and annotation.</title>
        <authorList>
            <consortium name="The Broad Institute Genomics Platform"/>
            <consortium name="The Broad Institute Genome Sequencing Center for Infectious Disease"/>
            <person name="Wu L."/>
            <person name="Ma J."/>
        </authorList>
    </citation>
    <scope>NUCLEOTIDE SEQUENCE [LARGE SCALE GENOMIC DNA]</scope>
    <source>
        <strain evidence="3">CGMCC 1.15643</strain>
    </source>
</reference>
<dbReference type="RefSeq" id="WP_158446702.1">
    <property type="nucleotide sequence ID" value="NZ_JAOAOS010000009.1"/>
</dbReference>
<keyword evidence="1" id="KW-1133">Transmembrane helix</keyword>
<feature type="transmembrane region" description="Helical" evidence="1">
    <location>
        <begin position="76"/>
        <end position="98"/>
    </location>
</feature>
<feature type="transmembrane region" description="Helical" evidence="1">
    <location>
        <begin position="104"/>
        <end position="125"/>
    </location>
</feature>
<feature type="transmembrane region" description="Helical" evidence="1">
    <location>
        <begin position="46"/>
        <end position="64"/>
    </location>
</feature>
<sequence>MSTICSSRFLRNALSLDAAACAGTGLLLAGAAGALAEPLGFPAGFLRGAGLVLLPCAALLAWFASRETLPRRAVHLVVAVNLLWIADSVAILLAGWFAPSSLGIAFVLGQALAVAAVTELEIVGLKRSAEGAAAQPA</sequence>
<evidence type="ECO:0000313" key="3">
    <source>
        <dbReference type="Proteomes" id="UP001595976"/>
    </source>
</evidence>
<name>A0ABW0F4Z7_9HYPH</name>
<proteinExistence type="predicted"/>
<keyword evidence="3" id="KW-1185">Reference proteome</keyword>
<evidence type="ECO:0008006" key="4">
    <source>
        <dbReference type="Google" id="ProtNLM"/>
    </source>
</evidence>
<dbReference type="EMBL" id="JBHSLI010000006">
    <property type="protein sequence ID" value="MFC5294428.1"/>
    <property type="molecule type" value="Genomic_DNA"/>
</dbReference>
<evidence type="ECO:0000256" key="1">
    <source>
        <dbReference type="SAM" id="Phobius"/>
    </source>
</evidence>
<gene>
    <name evidence="2" type="ORF">ACFPK2_15680</name>
</gene>
<dbReference type="Proteomes" id="UP001595976">
    <property type="component" value="Unassembled WGS sequence"/>
</dbReference>
<keyword evidence="1" id="KW-0812">Transmembrane</keyword>
<comment type="caution">
    <text evidence="2">The sequence shown here is derived from an EMBL/GenBank/DDBJ whole genome shotgun (WGS) entry which is preliminary data.</text>
</comment>
<evidence type="ECO:0000313" key="2">
    <source>
        <dbReference type="EMBL" id="MFC5294428.1"/>
    </source>
</evidence>
<organism evidence="2 3">
    <name type="scientific">Bosea minatitlanensis</name>
    <dbReference type="NCBI Taxonomy" id="128782"/>
    <lineage>
        <taxon>Bacteria</taxon>
        <taxon>Pseudomonadati</taxon>
        <taxon>Pseudomonadota</taxon>
        <taxon>Alphaproteobacteria</taxon>
        <taxon>Hyphomicrobiales</taxon>
        <taxon>Boseaceae</taxon>
        <taxon>Bosea</taxon>
    </lineage>
</organism>
<protein>
    <recommendedName>
        <fullName evidence="4">Integral membrane protein</fullName>
    </recommendedName>
</protein>
<accession>A0ABW0F4Z7</accession>
<keyword evidence="1" id="KW-0472">Membrane</keyword>